<keyword evidence="8" id="KW-1185">Reference proteome</keyword>
<dbReference type="eggNOG" id="KOG4197">
    <property type="taxonomic scope" value="Eukaryota"/>
</dbReference>
<evidence type="ECO:0000256" key="5">
    <source>
        <dbReference type="PROSITE-ProRule" id="PRU00708"/>
    </source>
</evidence>
<feature type="repeat" description="PPR" evidence="5">
    <location>
        <begin position="293"/>
        <end position="327"/>
    </location>
</feature>
<feature type="domain" description="PPIase FKBP-type" evidence="6">
    <location>
        <begin position="455"/>
        <end position="544"/>
    </location>
</feature>
<dbReference type="PROSITE" id="PS50005">
    <property type="entry name" value="TPR"/>
    <property type="match status" value="1"/>
</dbReference>
<dbReference type="AlphaFoldDB" id="M4DF44"/>
<evidence type="ECO:0000256" key="4">
    <source>
        <dbReference type="PROSITE-ProRule" id="PRU00339"/>
    </source>
</evidence>
<dbReference type="PANTHER" id="PTHR47938">
    <property type="entry name" value="RESPIRATORY COMPLEX I CHAPERONE (CIA84), PUTATIVE (AFU_ORTHOLOGUE AFUA_2G06020)-RELATED"/>
    <property type="match status" value="1"/>
</dbReference>
<dbReference type="InParanoid" id="M4DF44"/>
<proteinExistence type="inferred from homology"/>
<dbReference type="EnsemblPlants" id="Bra015116.1">
    <property type="protein sequence ID" value="Bra015116.1-P"/>
    <property type="gene ID" value="Bra015116"/>
</dbReference>
<dbReference type="InterPro" id="IPR001179">
    <property type="entry name" value="PPIase_FKBP_dom"/>
</dbReference>
<feature type="repeat" description="TPR" evidence="4">
    <location>
        <begin position="756"/>
        <end position="789"/>
    </location>
</feature>
<accession>M4DF44</accession>
<dbReference type="PANTHER" id="PTHR47938:SF2">
    <property type="entry name" value="OS06G0184866 PROTEIN"/>
    <property type="match status" value="1"/>
</dbReference>
<dbReference type="Pfam" id="PF12854">
    <property type="entry name" value="PPR_1"/>
    <property type="match status" value="1"/>
</dbReference>
<feature type="repeat" description="PPR" evidence="5">
    <location>
        <begin position="328"/>
        <end position="362"/>
    </location>
</feature>
<dbReference type="PROSITE" id="PS51375">
    <property type="entry name" value="PPR"/>
    <property type="match status" value="4"/>
</dbReference>
<evidence type="ECO:0000256" key="1">
    <source>
        <dbReference type="ARBA" id="ARBA00007626"/>
    </source>
</evidence>
<dbReference type="InterPro" id="IPR002885">
    <property type="entry name" value="PPR_rpt"/>
</dbReference>
<evidence type="ECO:0000256" key="2">
    <source>
        <dbReference type="ARBA" id="ARBA00022737"/>
    </source>
</evidence>
<evidence type="ECO:0000259" key="6">
    <source>
        <dbReference type="PROSITE" id="PS50059"/>
    </source>
</evidence>
<evidence type="ECO:0000256" key="3">
    <source>
        <dbReference type="PROSITE-ProRule" id="PRU00277"/>
    </source>
</evidence>
<evidence type="ECO:0000313" key="8">
    <source>
        <dbReference type="Proteomes" id="UP000011750"/>
    </source>
</evidence>
<dbReference type="PROSITE" id="PS50059">
    <property type="entry name" value="FKBP_PPIASE"/>
    <property type="match status" value="2"/>
</dbReference>
<dbReference type="Gene3D" id="1.25.40.10">
    <property type="entry name" value="Tetratricopeptide repeat domain"/>
    <property type="match status" value="4"/>
</dbReference>
<dbReference type="Pfam" id="PF01535">
    <property type="entry name" value="PPR"/>
    <property type="match status" value="1"/>
</dbReference>
<dbReference type="InterPro" id="IPR019734">
    <property type="entry name" value="TPR_rpt"/>
</dbReference>
<dbReference type="SUPFAM" id="SSF54534">
    <property type="entry name" value="FKBP-like"/>
    <property type="match status" value="2"/>
</dbReference>
<name>M4DF44_BRACM</name>
<keyword evidence="3" id="KW-0413">Isomerase</keyword>
<protein>
    <recommendedName>
        <fullName evidence="3">peptidylprolyl isomerase</fullName>
        <ecNumber evidence="3">5.2.1.8</ecNumber>
    </recommendedName>
</protein>
<dbReference type="eggNOG" id="KOG1124">
    <property type="taxonomic scope" value="Eukaryota"/>
</dbReference>
<dbReference type="SUPFAM" id="SSF48452">
    <property type="entry name" value="TPR-like"/>
    <property type="match status" value="1"/>
</dbReference>
<keyword evidence="4" id="KW-0802">TPR repeat</keyword>
<comment type="similarity">
    <text evidence="1">Belongs to the PPR family. P subfamily.</text>
</comment>
<dbReference type="NCBIfam" id="TIGR00756">
    <property type="entry name" value="PPR"/>
    <property type="match status" value="4"/>
</dbReference>
<reference evidence="7 8" key="2">
    <citation type="journal article" date="2018" name="Hortic Res">
        <title>Improved Brassica rapa reference genome by single-molecule sequencing and chromosome conformation capture technologies.</title>
        <authorList>
            <person name="Zhang L."/>
            <person name="Cai X."/>
            <person name="Wu J."/>
            <person name="Liu M."/>
            <person name="Grob S."/>
            <person name="Cheng F."/>
            <person name="Liang J."/>
            <person name="Cai C."/>
            <person name="Liu Z."/>
            <person name="Liu B."/>
            <person name="Wang F."/>
            <person name="Li S."/>
            <person name="Liu F."/>
            <person name="Li X."/>
            <person name="Cheng L."/>
            <person name="Yang W."/>
            <person name="Li M.H."/>
            <person name="Grossniklaus U."/>
            <person name="Zheng H."/>
            <person name="Wang X."/>
        </authorList>
    </citation>
    <scope>NUCLEOTIDE SEQUENCE [LARGE SCALE GENOMIC DNA]</scope>
    <source>
        <strain evidence="7 8">cv. Chiifu-401-42</strain>
    </source>
</reference>
<comment type="catalytic activity">
    <reaction evidence="3">
        <text>[protein]-peptidylproline (omega=180) = [protein]-peptidylproline (omega=0)</text>
        <dbReference type="Rhea" id="RHEA:16237"/>
        <dbReference type="Rhea" id="RHEA-COMP:10747"/>
        <dbReference type="Rhea" id="RHEA-COMP:10748"/>
        <dbReference type="ChEBI" id="CHEBI:83833"/>
        <dbReference type="ChEBI" id="CHEBI:83834"/>
        <dbReference type="EC" id="5.2.1.8"/>
    </reaction>
</comment>
<dbReference type="InterPro" id="IPR046357">
    <property type="entry name" value="PPIase_dom_sf"/>
</dbReference>
<dbReference type="Pfam" id="PF00254">
    <property type="entry name" value="FKBP_C"/>
    <property type="match status" value="2"/>
</dbReference>
<dbReference type="Pfam" id="PF13041">
    <property type="entry name" value="PPR_2"/>
    <property type="match status" value="1"/>
</dbReference>
<dbReference type="SMART" id="SM00028">
    <property type="entry name" value="TPR"/>
    <property type="match status" value="1"/>
</dbReference>
<sequence length="829" mass="94014">MSAALRRIILLSSVKRAWNLPPPCLSSAVSRLPISFSSVSSPPQSNPPPSRIRTRTPLETQFETWIQNLKPGFTHPDVVAALRAQSDPDLAYDIFRWTAQQRGYKHNHEAYHSMIKQAIAGKRNKFAETLIDEVVAGACEMSVPLYNTIIRFCCGRKFLFNRAFDVYNKMLRSDNDSRPDLETFTLLLSSLLKRFNKLNVCYVYLHAVRSLTKQMKSSGVIPDTFVLNMIIKAYAKCLEVDEALRVFREMPLYGSEPNAYTYGYLTKGLCEKGRVEQGLGFYKEMRSKGMVPSGSCYMVLICSLAMERRLDEAVEVVFDMLANSLSPDMLTYNTALAELCREGRGNEALELLEEWKKRDPVMGERNYRTLMDEYSLHFINATVLKKIFRKKTTMSHASSMKAAGVLVLFFSYAKKKTADVTEQQTGVSQVHQGPKEMPQVGGMNDDDDMDLGEDASFLKVGEEKRIQQGLKKKLVKEGEGFETPDKFKAMKLKVIEGWDIGIKTMKKGENTLDLFYCPFGAGVWGIWLSANATLQFDVELLSWSSVKDICKDGGVFKKIREKRETPKDLDEVLVKYEDGTVVGKSDGAEFHCYFCPALAKAVKTMKKAEIWFSGEGQASLWWVKVAVPPNATLEITLELVSWKIVSEVTDDNKVIKKILKEGEVKLIGKLQDGTVFPKKGHGEGEEPFEFKTNEEQVIDGLDRAVMKMKKQAKALKVACNLNDAACKPKLQDYRQAEKLCTKVKLFGLLELESTNVKALYRRARAYMELADFDLAEFDVKKALEIDPNNREVKVEQRRLKEKMKEFNKKEAKFYGNMFAKVNVSISSFR</sequence>
<feature type="domain" description="PPIase FKBP-type" evidence="6">
    <location>
        <begin position="659"/>
        <end position="709"/>
    </location>
</feature>
<feature type="repeat" description="PPR" evidence="5">
    <location>
        <begin position="223"/>
        <end position="257"/>
    </location>
</feature>
<organism evidence="7 8">
    <name type="scientific">Brassica campestris</name>
    <name type="common">Field mustard</name>
    <dbReference type="NCBI Taxonomy" id="3711"/>
    <lineage>
        <taxon>Eukaryota</taxon>
        <taxon>Viridiplantae</taxon>
        <taxon>Streptophyta</taxon>
        <taxon>Embryophyta</taxon>
        <taxon>Tracheophyta</taxon>
        <taxon>Spermatophyta</taxon>
        <taxon>Magnoliopsida</taxon>
        <taxon>eudicotyledons</taxon>
        <taxon>Gunneridae</taxon>
        <taxon>Pentapetalae</taxon>
        <taxon>rosids</taxon>
        <taxon>malvids</taxon>
        <taxon>Brassicales</taxon>
        <taxon>Brassicaceae</taxon>
        <taxon>Brassiceae</taxon>
        <taxon>Brassica</taxon>
    </lineage>
</organism>
<dbReference type="Gramene" id="Bra015116.1">
    <property type="protein sequence ID" value="Bra015116.1-P"/>
    <property type="gene ID" value="Bra015116"/>
</dbReference>
<dbReference type="Gene3D" id="3.10.50.40">
    <property type="match status" value="2"/>
</dbReference>
<dbReference type="Pfam" id="PF00515">
    <property type="entry name" value="TPR_1"/>
    <property type="match status" value="1"/>
</dbReference>
<dbReference type="eggNOG" id="KOG0543">
    <property type="taxonomic scope" value="Eukaryota"/>
</dbReference>
<dbReference type="HOGENOM" id="CLU_342075_0_0_1"/>
<keyword evidence="2" id="KW-0677">Repeat</keyword>
<dbReference type="Proteomes" id="UP000011750">
    <property type="component" value="Chromosome A07"/>
</dbReference>
<dbReference type="GO" id="GO:0003729">
    <property type="term" value="F:mRNA binding"/>
    <property type="evidence" value="ECO:0000318"/>
    <property type="project" value="GO_Central"/>
</dbReference>
<dbReference type="EC" id="5.2.1.8" evidence="3"/>
<keyword evidence="3" id="KW-0697">Rotamase</keyword>
<dbReference type="GO" id="GO:0003755">
    <property type="term" value="F:peptidyl-prolyl cis-trans isomerase activity"/>
    <property type="evidence" value="ECO:0007669"/>
    <property type="project" value="UniProtKB-KW"/>
</dbReference>
<reference evidence="7 8" key="1">
    <citation type="journal article" date="2011" name="Nat. Genet.">
        <title>The genome of the mesopolyploid crop species Brassica rapa.</title>
        <authorList>
            <consortium name="Brassica rapa Genome Sequencing Project Consortium"/>
            <person name="Wang X."/>
            <person name="Wang H."/>
            <person name="Wang J."/>
            <person name="Sun R."/>
            <person name="Wu J."/>
            <person name="Liu S."/>
            <person name="Bai Y."/>
            <person name="Mun J.H."/>
            <person name="Bancroft I."/>
            <person name="Cheng F."/>
            <person name="Huang S."/>
            <person name="Li X."/>
            <person name="Hua W."/>
            <person name="Wang J."/>
            <person name="Wang X."/>
            <person name="Freeling M."/>
            <person name="Pires J.C."/>
            <person name="Paterson A.H."/>
            <person name="Chalhoub B."/>
            <person name="Wang B."/>
            <person name="Hayward A."/>
            <person name="Sharpe A.G."/>
            <person name="Park B.S."/>
            <person name="Weisshaar B."/>
            <person name="Liu B."/>
            <person name="Li B."/>
            <person name="Liu B."/>
            <person name="Tong C."/>
            <person name="Song C."/>
            <person name="Duran C."/>
            <person name="Peng C."/>
            <person name="Geng C."/>
            <person name="Koh C."/>
            <person name="Lin C."/>
            <person name="Edwards D."/>
            <person name="Mu D."/>
            <person name="Shen D."/>
            <person name="Soumpourou E."/>
            <person name="Li F."/>
            <person name="Fraser F."/>
            <person name="Conant G."/>
            <person name="Lassalle G."/>
            <person name="King G.J."/>
            <person name="Bonnema G."/>
            <person name="Tang H."/>
            <person name="Wang H."/>
            <person name="Belcram H."/>
            <person name="Zhou H."/>
            <person name="Hirakawa H."/>
            <person name="Abe H."/>
            <person name="Guo H."/>
            <person name="Wang H."/>
            <person name="Jin H."/>
            <person name="Parkin I.A."/>
            <person name="Batley J."/>
            <person name="Kim J.S."/>
            <person name="Just J."/>
            <person name="Li J."/>
            <person name="Xu J."/>
            <person name="Deng J."/>
            <person name="Kim J.A."/>
            <person name="Li J."/>
            <person name="Yu J."/>
            <person name="Meng J."/>
            <person name="Wang J."/>
            <person name="Min J."/>
            <person name="Poulain J."/>
            <person name="Wang J."/>
            <person name="Hatakeyama K."/>
            <person name="Wu K."/>
            <person name="Wang L."/>
            <person name="Fang L."/>
            <person name="Trick M."/>
            <person name="Links M.G."/>
            <person name="Zhao M."/>
            <person name="Jin M."/>
            <person name="Ramchiary N."/>
            <person name="Drou N."/>
            <person name="Berkman P.J."/>
            <person name="Cai Q."/>
            <person name="Huang Q."/>
            <person name="Li R."/>
            <person name="Tabata S."/>
            <person name="Cheng S."/>
            <person name="Zhang S."/>
            <person name="Zhang S."/>
            <person name="Huang S."/>
            <person name="Sato S."/>
            <person name="Sun S."/>
            <person name="Kwon S.J."/>
            <person name="Choi S.R."/>
            <person name="Lee T.H."/>
            <person name="Fan W."/>
            <person name="Zhao X."/>
            <person name="Tan X."/>
            <person name="Xu X."/>
            <person name="Wang Y."/>
            <person name="Qiu Y."/>
            <person name="Yin Y."/>
            <person name="Li Y."/>
            <person name="Du Y."/>
            <person name="Liao Y."/>
            <person name="Lim Y."/>
            <person name="Narusaka Y."/>
            <person name="Wang Y."/>
            <person name="Wang Z."/>
            <person name="Li Z."/>
            <person name="Wang Z."/>
            <person name="Xiong Z."/>
            <person name="Zhang Z."/>
        </authorList>
    </citation>
    <scope>NUCLEOTIDE SEQUENCE [LARGE SCALE GENOMIC DNA]</scope>
    <source>
        <strain evidence="7 8">cv. Chiifu-401-42</strain>
    </source>
</reference>
<feature type="repeat" description="PPR" evidence="5">
    <location>
        <begin position="258"/>
        <end position="292"/>
    </location>
</feature>
<reference evidence="7" key="3">
    <citation type="submission" date="2023-03" db="UniProtKB">
        <authorList>
            <consortium name="EnsemblPlants"/>
        </authorList>
    </citation>
    <scope>IDENTIFICATION</scope>
    <source>
        <strain evidence="7">cv. Chiifu-401-42</strain>
    </source>
</reference>
<dbReference type="InterPro" id="IPR011990">
    <property type="entry name" value="TPR-like_helical_dom_sf"/>
</dbReference>
<evidence type="ECO:0000313" key="7">
    <source>
        <dbReference type="EnsemblPlants" id="Bra015116.1-P"/>
    </source>
</evidence>